<evidence type="ECO:0000313" key="2">
    <source>
        <dbReference type="Proteomes" id="UP001152178"/>
    </source>
</evidence>
<sequence>MRLRSVPLGVVTSLILVVIALTASVRSFAALQPSGVPAWLQAHVGEGEGQIAQVVLERARALYLKKVGEGAVKNPCYFAMDATRPGDLGNGELGRRYYIICEANQSFRAVSAGHGGGRNLKGVVDFANGRRCAKNFGNAMDSELTAGGAYITGEEKTSFKGYYRVGAKQDAVFQRTFVQFDGEGEAANARQRVIGGHAAQVLRGMCLRKSPDRSYADHDGYVPFGKLVDYAGGRSNGCTSWSPADAERIVPMVKDNPTTLYIYPESRDIAAIAQAAATGRSRSAAELYWNASCLKEIGSPKFWPRKTLEPIIAQYKKDHPAPPPQPVPICKEP</sequence>
<dbReference type="Proteomes" id="UP001152178">
    <property type="component" value="Unassembled WGS sequence"/>
</dbReference>
<proteinExistence type="predicted"/>
<reference evidence="1" key="1">
    <citation type="submission" date="2022-11" db="EMBL/GenBank/DDBJ databases">
        <authorList>
            <person name="Coimbra C."/>
        </authorList>
    </citation>
    <scope>NUCLEOTIDE SEQUENCE</scope>
    <source>
        <strain evidence="1">Jales19</strain>
    </source>
</reference>
<protein>
    <submittedName>
        <fullName evidence="1">Murein L,D-transpeptidase catalytic domain family protein</fullName>
    </submittedName>
</protein>
<dbReference type="RefSeq" id="WP_269908686.1">
    <property type="nucleotide sequence ID" value="NZ_JAPFQA010000027.1"/>
</dbReference>
<name>A0ABT4R3M8_9HYPH</name>
<evidence type="ECO:0000313" key="1">
    <source>
        <dbReference type="EMBL" id="MCZ8548436.1"/>
    </source>
</evidence>
<dbReference type="EMBL" id="JAPFQA010000027">
    <property type="protein sequence ID" value="MCZ8548436.1"/>
    <property type="molecule type" value="Genomic_DNA"/>
</dbReference>
<accession>A0ABT4R3M8</accession>
<gene>
    <name evidence="1" type="ORF">OOJ09_30080</name>
</gene>
<keyword evidence="2" id="KW-1185">Reference proteome</keyword>
<organism evidence="1 2">
    <name type="scientific">Mesorhizobium qingshengii</name>
    <dbReference type="NCBI Taxonomy" id="1165689"/>
    <lineage>
        <taxon>Bacteria</taxon>
        <taxon>Pseudomonadati</taxon>
        <taxon>Pseudomonadota</taxon>
        <taxon>Alphaproteobacteria</taxon>
        <taxon>Hyphomicrobiales</taxon>
        <taxon>Phyllobacteriaceae</taxon>
        <taxon>Mesorhizobium</taxon>
    </lineage>
</organism>
<comment type="caution">
    <text evidence="1">The sequence shown here is derived from an EMBL/GenBank/DDBJ whole genome shotgun (WGS) entry which is preliminary data.</text>
</comment>